<reference evidence="3 4" key="1">
    <citation type="submission" date="2019-04" db="EMBL/GenBank/DDBJ databases">
        <title>Natronomonas sp. F20-122 a newhaloarchaeon isolated from a saline saltern of Isla Bacuta, Huelva, Spain.</title>
        <authorList>
            <person name="Duran-Viseras A."/>
            <person name="Sanchez-Porro C."/>
            <person name="Ventosa A."/>
        </authorList>
    </citation>
    <scope>NUCLEOTIDE SEQUENCE [LARGE SCALE GENOMIC DNA]</scope>
    <source>
        <strain evidence="3 4">F20-122</strain>
    </source>
</reference>
<evidence type="ECO:0000256" key="1">
    <source>
        <dbReference type="SAM" id="Phobius"/>
    </source>
</evidence>
<proteinExistence type="predicted"/>
<keyword evidence="4" id="KW-1185">Reference proteome</keyword>
<feature type="transmembrane region" description="Helical" evidence="1">
    <location>
        <begin position="71"/>
        <end position="89"/>
    </location>
</feature>
<feature type="transmembrane region" description="Helical" evidence="1">
    <location>
        <begin position="221"/>
        <end position="243"/>
    </location>
</feature>
<dbReference type="SUPFAM" id="SSF103481">
    <property type="entry name" value="Multidrug resistance efflux transporter EmrE"/>
    <property type="match status" value="2"/>
</dbReference>
<dbReference type="Pfam" id="PF00892">
    <property type="entry name" value="EamA"/>
    <property type="match status" value="2"/>
</dbReference>
<dbReference type="OrthoDB" id="214554at2157"/>
<feature type="transmembrane region" description="Helical" evidence="1">
    <location>
        <begin position="95"/>
        <end position="119"/>
    </location>
</feature>
<feature type="transmembrane region" description="Helical" evidence="1">
    <location>
        <begin position="189"/>
        <end position="209"/>
    </location>
</feature>
<feature type="transmembrane region" description="Helical" evidence="1">
    <location>
        <begin position="158"/>
        <end position="177"/>
    </location>
</feature>
<gene>
    <name evidence="3" type="ORF">DM868_03495</name>
</gene>
<dbReference type="InterPro" id="IPR000620">
    <property type="entry name" value="EamA_dom"/>
</dbReference>
<sequence length="297" mass="30656">MLDVLEARTPPTVALAVAVVAVSTSAILVRWSDAPSVVLALYRVLLTTLLVAPFAFTRYRGAFSAFDRRDVLVATLTGAALAIHFAAYFESLAWTSVAASVTLVQSQPLFVAVGAAAFLHERIGTRKALGIAVAIAGMVAMSAGEFLAGAAVAGSRPLYGNGLAVLGAFMAAVYVLAGRSLRQRVAVVPYVLVVYTACALTLFAVAVAQDLPLTGYGRREWLLFFALAVGPGLFGHTVINWALEHVESSVVSVSLLGEPVGATILALLLLSETPGSATVAGGLVVLAGIYVTAAARA</sequence>
<evidence type="ECO:0000313" key="3">
    <source>
        <dbReference type="EMBL" id="TKR28156.1"/>
    </source>
</evidence>
<keyword evidence="1" id="KW-0812">Transmembrane</keyword>
<evidence type="ECO:0000313" key="4">
    <source>
        <dbReference type="Proteomes" id="UP000308037"/>
    </source>
</evidence>
<dbReference type="PANTHER" id="PTHR22911">
    <property type="entry name" value="ACYL-MALONYL CONDENSING ENZYME-RELATED"/>
    <property type="match status" value="1"/>
</dbReference>
<dbReference type="Proteomes" id="UP000308037">
    <property type="component" value="Unassembled WGS sequence"/>
</dbReference>
<protein>
    <submittedName>
        <fullName evidence="3">DMT family transporter</fullName>
    </submittedName>
</protein>
<keyword evidence="1" id="KW-1133">Transmembrane helix</keyword>
<feature type="transmembrane region" description="Helical" evidence="1">
    <location>
        <begin position="276"/>
        <end position="295"/>
    </location>
</feature>
<dbReference type="InterPro" id="IPR037185">
    <property type="entry name" value="EmrE-like"/>
</dbReference>
<feature type="transmembrane region" description="Helical" evidence="1">
    <location>
        <begin position="12"/>
        <end position="31"/>
    </location>
</feature>
<dbReference type="AlphaFoldDB" id="A0A4U5JI26"/>
<comment type="caution">
    <text evidence="3">The sequence shown here is derived from an EMBL/GenBank/DDBJ whole genome shotgun (WGS) entry which is preliminary data.</text>
</comment>
<name>A0A4U5JI26_9EURY</name>
<dbReference type="EMBL" id="QKNX01000001">
    <property type="protein sequence ID" value="TKR28156.1"/>
    <property type="molecule type" value="Genomic_DNA"/>
</dbReference>
<accession>A0A4U5JI26</accession>
<organism evidence="3 4">
    <name type="scientific">Natronomonas salsuginis</name>
    <dbReference type="NCBI Taxonomy" id="2217661"/>
    <lineage>
        <taxon>Archaea</taxon>
        <taxon>Methanobacteriati</taxon>
        <taxon>Methanobacteriota</taxon>
        <taxon>Stenosarchaea group</taxon>
        <taxon>Halobacteria</taxon>
        <taxon>Halobacteriales</taxon>
        <taxon>Natronomonadaceae</taxon>
        <taxon>Natronomonas</taxon>
    </lineage>
</organism>
<feature type="transmembrane region" description="Helical" evidence="1">
    <location>
        <begin position="250"/>
        <end position="270"/>
    </location>
</feature>
<evidence type="ECO:0000259" key="2">
    <source>
        <dbReference type="Pfam" id="PF00892"/>
    </source>
</evidence>
<keyword evidence="1" id="KW-0472">Membrane</keyword>
<dbReference type="PANTHER" id="PTHR22911:SF76">
    <property type="entry name" value="EAMA DOMAIN-CONTAINING PROTEIN"/>
    <property type="match status" value="1"/>
</dbReference>
<dbReference type="GO" id="GO:0016020">
    <property type="term" value="C:membrane"/>
    <property type="evidence" value="ECO:0007669"/>
    <property type="project" value="InterPro"/>
</dbReference>
<feature type="domain" description="EamA" evidence="2">
    <location>
        <begin position="15"/>
        <end position="142"/>
    </location>
</feature>
<dbReference type="RefSeq" id="WP_137275455.1">
    <property type="nucleotide sequence ID" value="NZ_QKNX01000001.1"/>
</dbReference>
<feature type="domain" description="EamA" evidence="2">
    <location>
        <begin position="160"/>
        <end position="292"/>
    </location>
</feature>
<feature type="transmembrane region" description="Helical" evidence="1">
    <location>
        <begin position="131"/>
        <end position="152"/>
    </location>
</feature>
<feature type="transmembrane region" description="Helical" evidence="1">
    <location>
        <begin position="37"/>
        <end position="59"/>
    </location>
</feature>